<dbReference type="SUPFAM" id="SSF51182">
    <property type="entry name" value="RmlC-like cupins"/>
    <property type="match status" value="1"/>
</dbReference>
<dbReference type="Pfam" id="PF02678">
    <property type="entry name" value="Pirin"/>
    <property type="match status" value="1"/>
</dbReference>
<evidence type="ECO:0000313" key="4">
    <source>
        <dbReference type="EMBL" id="NPT60874.1"/>
    </source>
</evidence>
<keyword evidence="5" id="KW-1185">Reference proteome</keyword>
<evidence type="ECO:0000256" key="1">
    <source>
        <dbReference type="ARBA" id="ARBA00008416"/>
    </source>
</evidence>
<dbReference type="AlphaFoldDB" id="A0A972NYR3"/>
<protein>
    <submittedName>
        <fullName evidence="4">Pirin family protein</fullName>
    </submittedName>
</protein>
<name>A0A972NYR3_9BURK</name>
<proteinExistence type="inferred from homology"/>
<dbReference type="InterPro" id="IPR014710">
    <property type="entry name" value="RmlC-like_jellyroll"/>
</dbReference>
<organism evidence="4 5">
    <name type="scientific">Paraburkholderia elongata</name>
    <dbReference type="NCBI Taxonomy" id="2675747"/>
    <lineage>
        <taxon>Bacteria</taxon>
        <taxon>Pseudomonadati</taxon>
        <taxon>Pseudomonadota</taxon>
        <taxon>Betaproteobacteria</taxon>
        <taxon>Burkholderiales</taxon>
        <taxon>Burkholderiaceae</taxon>
        <taxon>Paraburkholderia</taxon>
    </lineage>
</organism>
<accession>A0A972NYR3</accession>
<evidence type="ECO:0000256" key="2">
    <source>
        <dbReference type="RuleBase" id="RU003457"/>
    </source>
</evidence>
<dbReference type="InterPro" id="IPR012093">
    <property type="entry name" value="Pirin"/>
</dbReference>
<dbReference type="EMBL" id="WOEZ01000244">
    <property type="protein sequence ID" value="NPT60874.1"/>
    <property type="molecule type" value="Genomic_DNA"/>
</dbReference>
<dbReference type="PANTHER" id="PTHR13903:SF8">
    <property type="entry name" value="PIRIN"/>
    <property type="match status" value="1"/>
</dbReference>
<dbReference type="Proteomes" id="UP000655523">
    <property type="component" value="Unassembled WGS sequence"/>
</dbReference>
<dbReference type="PANTHER" id="PTHR13903">
    <property type="entry name" value="PIRIN-RELATED"/>
    <property type="match status" value="1"/>
</dbReference>
<reference evidence="4 5" key="1">
    <citation type="submission" date="2019-11" db="EMBL/GenBank/DDBJ databases">
        <title>Metabolism of dissolved organic matter in forest soils.</title>
        <authorList>
            <person name="Cyle K.T."/>
            <person name="Wilhelm R.C."/>
            <person name="Martinez C.E."/>
        </authorList>
    </citation>
    <scope>NUCLEOTIDE SEQUENCE [LARGE SCALE GENOMIC DNA]</scope>
    <source>
        <strain evidence="4 5">5N</strain>
    </source>
</reference>
<dbReference type="Gene3D" id="2.60.120.10">
    <property type="entry name" value="Jelly Rolls"/>
    <property type="match status" value="1"/>
</dbReference>
<comment type="caution">
    <text evidence="4">The sequence shown here is derived from an EMBL/GenBank/DDBJ whole genome shotgun (WGS) entry which is preliminary data.</text>
</comment>
<feature type="domain" description="Pirin N-terminal" evidence="3">
    <location>
        <begin position="38"/>
        <end position="123"/>
    </location>
</feature>
<dbReference type="PIRSF" id="PIRSF006232">
    <property type="entry name" value="Pirin"/>
    <property type="match status" value="1"/>
</dbReference>
<dbReference type="RefSeq" id="WP_172176190.1">
    <property type="nucleotide sequence ID" value="NZ_WOEZ01000244.1"/>
</dbReference>
<comment type="similarity">
    <text evidence="1 2">Belongs to the pirin family.</text>
</comment>
<evidence type="ECO:0000313" key="5">
    <source>
        <dbReference type="Proteomes" id="UP000655523"/>
    </source>
</evidence>
<dbReference type="InterPro" id="IPR011051">
    <property type="entry name" value="RmlC_Cupin_sf"/>
</dbReference>
<evidence type="ECO:0000259" key="3">
    <source>
        <dbReference type="Pfam" id="PF02678"/>
    </source>
</evidence>
<gene>
    <name evidence="4" type="ORF">GNZ13_41610</name>
</gene>
<sequence>MSITAAIESDQTRAIVYRSRGQSHGYITRLMSPGDLGRILKPFVFLDLFDNRGDVFPTFGLHPHSGLATLTYVAEGSVRYEDTNHATGILRAGGVERMRAGKGVWHAGGAGDPGLTRGFQLWIALPPDLELGPSESVYQSAADIPQIGPARVLLGEHDGAKSSIAKAMSINYLAVALKAGERWRYQPPEGHSVLWLAIGKGRVSIPEVLELGEIIVFEPGEASVDFLALDDAEYVIGSAVPHPYNLVLGQYSVHTSAQALQIGEAEIQHIRRRLVEQGRL</sequence>
<dbReference type="InterPro" id="IPR003829">
    <property type="entry name" value="Pirin_N_dom"/>
</dbReference>